<accession>A0A3A8QU29</accession>
<organism evidence="2 3">
    <name type="scientific">Corallococcus interemptor</name>
    <dbReference type="NCBI Taxonomy" id="2316720"/>
    <lineage>
        <taxon>Bacteria</taxon>
        <taxon>Pseudomonadati</taxon>
        <taxon>Myxococcota</taxon>
        <taxon>Myxococcia</taxon>
        <taxon>Myxococcales</taxon>
        <taxon>Cystobacterineae</taxon>
        <taxon>Myxococcaceae</taxon>
        <taxon>Corallococcus</taxon>
    </lineage>
</organism>
<reference evidence="3" key="1">
    <citation type="submission" date="2018-09" db="EMBL/GenBank/DDBJ databases">
        <authorList>
            <person name="Livingstone P.G."/>
            <person name="Whitworth D.E."/>
        </authorList>
    </citation>
    <scope>NUCLEOTIDE SEQUENCE [LARGE SCALE GENOMIC DNA]</scope>
    <source>
        <strain evidence="3">AB047A</strain>
    </source>
</reference>
<evidence type="ECO:0000256" key="1">
    <source>
        <dbReference type="SAM" id="SignalP"/>
    </source>
</evidence>
<name>A0A3A8QU29_9BACT</name>
<keyword evidence="1" id="KW-0732">Signal</keyword>
<proteinExistence type="predicted"/>
<dbReference type="AlphaFoldDB" id="A0A3A8QU29"/>
<evidence type="ECO:0000313" key="3">
    <source>
        <dbReference type="Proteomes" id="UP000282656"/>
    </source>
</evidence>
<evidence type="ECO:0000313" key="2">
    <source>
        <dbReference type="EMBL" id="RKH72256.1"/>
    </source>
</evidence>
<evidence type="ECO:0008006" key="4">
    <source>
        <dbReference type="Google" id="ProtNLM"/>
    </source>
</evidence>
<protein>
    <recommendedName>
        <fullName evidence="4">Invertebrate defensins family profile domain-containing protein</fullName>
    </recommendedName>
</protein>
<feature type="chain" id="PRO_5017338656" description="Invertebrate defensins family profile domain-containing protein" evidence="1">
    <location>
        <begin position="25"/>
        <end position="62"/>
    </location>
</feature>
<dbReference type="Proteomes" id="UP000282656">
    <property type="component" value="Unassembled WGS sequence"/>
</dbReference>
<gene>
    <name evidence="2" type="ORF">D7X96_05420</name>
</gene>
<dbReference type="EMBL" id="RAWM01000009">
    <property type="protein sequence ID" value="RKH72256.1"/>
    <property type="molecule type" value="Genomic_DNA"/>
</dbReference>
<comment type="caution">
    <text evidence="2">The sequence shown here is derived from an EMBL/GenBank/DDBJ whole genome shotgun (WGS) entry which is preliminary data.</text>
</comment>
<sequence length="62" mass="6560">MKKTGQTLLAVVAGTALSFSATQALTPAPEAPASYECSACIAQCIELNFSSGWCTRTECYCY</sequence>
<keyword evidence="3" id="KW-1185">Reference proteome</keyword>
<feature type="signal peptide" evidence="1">
    <location>
        <begin position="1"/>
        <end position="24"/>
    </location>
</feature>